<dbReference type="EMBL" id="BMAO01036103">
    <property type="protein sequence ID" value="GFR08041.1"/>
    <property type="molecule type" value="Genomic_DNA"/>
</dbReference>
<keyword evidence="4" id="KW-1185">Reference proteome</keyword>
<gene>
    <name evidence="3" type="primary">AUH</name>
    <name evidence="3" type="ORF">TNCT_358711</name>
</gene>
<dbReference type="PANTHER" id="PTHR11941:SF171">
    <property type="entry name" value="SD19268P"/>
    <property type="match status" value="1"/>
</dbReference>
<dbReference type="GO" id="GO:0005739">
    <property type="term" value="C:mitochondrion"/>
    <property type="evidence" value="ECO:0007669"/>
    <property type="project" value="TreeGrafter"/>
</dbReference>
<dbReference type="AlphaFoldDB" id="A0A8X6GN93"/>
<dbReference type="SUPFAM" id="SSF51735">
    <property type="entry name" value="NAD(P)-binding Rossmann-fold domains"/>
    <property type="match status" value="1"/>
</dbReference>
<dbReference type="GO" id="GO:0006635">
    <property type="term" value="P:fatty acid beta-oxidation"/>
    <property type="evidence" value="ECO:0007669"/>
    <property type="project" value="TreeGrafter"/>
</dbReference>
<comment type="similarity">
    <text evidence="1 2">Belongs to the enoyl-CoA hydratase/isomerase family.</text>
</comment>
<dbReference type="InterPro" id="IPR018376">
    <property type="entry name" value="Enoyl-CoA_hyd/isom_CS"/>
</dbReference>
<sequence length="482" mass="52188">MSVVIKKVVVFGATGNTGLATVEAAIKKGKVFVKAFNCRNTLITASKLARSISNSNSKGFVIENLSGDRKGIITLGLCRPETKNALGKQVIASLFEVLDHIKYDQDARVLVIHSLVKGVFCAGADLKERAAMPEAEVGPFVGKIRQSITNLHDLPIPTIAAIDGHALGGGLEMALACDMRVCSSTAKMGLVETKLAIIPGGGGTQRLPRIVGPAIAKELIFTARIIDGKEAFKIGLANHVVEQNSDGNSAYNRALELAEEILTHGPIAIRMAKMAINKGLDVDLNSGLTFEQAGYAQVIGTKDRIEGYEVTAFVRDKAKLGIVAPQKVIQGDVLNKEDVNKAVEDQDGVIIVLGTRNDLSPTTMMSDGTKNILEAMKKNNVKRVTCCISSFLFWEREKVPKPYIPITEDHDRMLQTLKECDREWVAVLPPHIAEEPAKGNYEIKNEAPVGRVISKYDLANILVDCLTSEQHIGHYVGIGYPQ</sequence>
<dbReference type="PROSITE" id="PS00166">
    <property type="entry name" value="ENOYL_COA_HYDRATASE"/>
    <property type="match status" value="1"/>
</dbReference>
<evidence type="ECO:0000313" key="3">
    <source>
        <dbReference type="EMBL" id="GFR08041.1"/>
    </source>
</evidence>
<dbReference type="PANTHER" id="PTHR11941">
    <property type="entry name" value="ENOYL-COA HYDRATASE-RELATED"/>
    <property type="match status" value="1"/>
</dbReference>
<evidence type="ECO:0000256" key="1">
    <source>
        <dbReference type="ARBA" id="ARBA00005254"/>
    </source>
</evidence>
<protein>
    <submittedName>
        <fullName evidence="3">Uncharacterized protein</fullName>
    </submittedName>
</protein>
<dbReference type="CDD" id="cd05244">
    <property type="entry name" value="BVR-B_like_SDR_a"/>
    <property type="match status" value="1"/>
</dbReference>
<dbReference type="InterPro" id="IPR001753">
    <property type="entry name" value="Enoyl-CoA_hydra/iso"/>
</dbReference>
<accession>A0A8X6GN93</accession>
<reference evidence="3" key="1">
    <citation type="submission" date="2020-07" db="EMBL/GenBank/DDBJ databases">
        <title>Multicomponent nature underlies the extraordinary mechanical properties of spider dragline silk.</title>
        <authorList>
            <person name="Kono N."/>
            <person name="Nakamura H."/>
            <person name="Mori M."/>
            <person name="Yoshida Y."/>
            <person name="Ohtoshi R."/>
            <person name="Malay A.D."/>
            <person name="Moran D.A.P."/>
            <person name="Tomita M."/>
            <person name="Numata K."/>
            <person name="Arakawa K."/>
        </authorList>
    </citation>
    <scope>NUCLEOTIDE SEQUENCE</scope>
</reference>
<dbReference type="Gene3D" id="3.90.226.10">
    <property type="entry name" value="2-enoyl-CoA Hydratase, Chain A, domain 1"/>
    <property type="match status" value="1"/>
</dbReference>
<dbReference type="CDD" id="cd06558">
    <property type="entry name" value="crotonase-like"/>
    <property type="match status" value="1"/>
</dbReference>
<proteinExistence type="inferred from homology"/>
<dbReference type="Gene3D" id="3.40.50.720">
    <property type="entry name" value="NAD(P)-binding Rossmann-like Domain"/>
    <property type="match status" value="1"/>
</dbReference>
<dbReference type="Pfam" id="PF00378">
    <property type="entry name" value="ECH_1"/>
    <property type="match status" value="1"/>
</dbReference>
<dbReference type="GO" id="GO:0003824">
    <property type="term" value="F:catalytic activity"/>
    <property type="evidence" value="ECO:0007669"/>
    <property type="project" value="InterPro"/>
</dbReference>
<organism evidence="3 4">
    <name type="scientific">Trichonephila clavata</name>
    <name type="common">Joro spider</name>
    <name type="synonym">Nephila clavata</name>
    <dbReference type="NCBI Taxonomy" id="2740835"/>
    <lineage>
        <taxon>Eukaryota</taxon>
        <taxon>Metazoa</taxon>
        <taxon>Ecdysozoa</taxon>
        <taxon>Arthropoda</taxon>
        <taxon>Chelicerata</taxon>
        <taxon>Arachnida</taxon>
        <taxon>Araneae</taxon>
        <taxon>Araneomorphae</taxon>
        <taxon>Entelegynae</taxon>
        <taxon>Araneoidea</taxon>
        <taxon>Nephilidae</taxon>
        <taxon>Trichonephila</taxon>
    </lineage>
</organism>
<name>A0A8X6GN93_TRICU</name>
<comment type="caution">
    <text evidence="3">The sequence shown here is derived from an EMBL/GenBank/DDBJ whole genome shotgun (WGS) entry which is preliminary data.</text>
</comment>
<evidence type="ECO:0000256" key="2">
    <source>
        <dbReference type="RuleBase" id="RU003707"/>
    </source>
</evidence>
<dbReference type="InterPro" id="IPR036291">
    <property type="entry name" value="NAD(P)-bd_dom_sf"/>
</dbReference>
<dbReference type="Proteomes" id="UP000887116">
    <property type="component" value="Unassembled WGS sequence"/>
</dbReference>
<dbReference type="SUPFAM" id="SSF52096">
    <property type="entry name" value="ClpP/crotonase"/>
    <property type="match status" value="1"/>
</dbReference>
<dbReference type="InterPro" id="IPR029045">
    <property type="entry name" value="ClpP/crotonase-like_dom_sf"/>
</dbReference>
<dbReference type="OrthoDB" id="410701at2759"/>
<evidence type="ECO:0000313" key="4">
    <source>
        <dbReference type="Proteomes" id="UP000887116"/>
    </source>
</evidence>
<dbReference type="FunFam" id="3.90.226.10:FF:000022">
    <property type="entry name" value="methylglutaconyl-CoA hydratase, mitochondrial isoform X1"/>
    <property type="match status" value="1"/>
</dbReference>